<protein>
    <submittedName>
        <fullName evidence="1">DUF1642 domain-containing protein</fullName>
    </submittedName>
</protein>
<dbReference type="Proteomes" id="UP000477402">
    <property type="component" value="Unassembled WGS sequence"/>
</dbReference>
<comment type="caution">
    <text evidence="1">The sequence shown here is derived from an EMBL/GenBank/DDBJ whole genome shotgun (WGS) entry which is preliminary data.</text>
</comment>
<gene>
    <name evidence="1" type="ORF">GTP08_02390</name>
</gene>
<dbReference type="RefSeq" id="WP_163656857.1">
    <property type="nucleotide sequence ID" value="NZ_WWDH01000039.1"/>
</dbReference>
<reference evidence="1 2" key="1">
    <citation type="submission" date="2019-12" db="EMBL/GenBank/DDBJ databases">
        <title>Draft Genome Sequences of L. lactis strains MS22333, MS22334, MS22336, and MS22337, Isolated from Spontaneous Fermented Camel Milk in Ethiopia.</title>
        <authorList>
            <person name="Bragason E."/>
            <person name="Hansen E.B."/>
            <person name="Guya M.E."/>
            <person name="Berhe T."/>
        </authorList>
    </citation>
    <scope>NUCLEOTIDE SEQUENCE [LARGE SCALE GENOMIC DNA]</scope>
    <source>
        <strain evidence="1 2">MS22336</strain>
    </source>
</reference>
<organism evidence="1 2">
    <name type="scientific">Lactococcus lactis</name>
    <dbReference type="NCBI Taxonomy" id="1358"/>
    <lineage>
        <taxon>Bacteria</taxon>
        <taxon>Bacillati</taxon>
        <taxon>Bacillota</taxon>
        <taxon>Bacilli</taxon>
        <taxon>Lactobacillales</taxon>
        <taxon>Streptococcaceae</taxon>
        <taxon>Lactococcus</taxon>
    </lineage>
</organism>
<dbReference type="Pfam" id="PF07852">
    <property type="entry name" value="DUF1642"/>
    <property type="match status" value="1"/>
</dbReference>
<accession>A0A6M0M527</accession>
<proteinExistence type="predicted"/>
<dbReference type="EMBL" id="WWDJ01000012">
    <property type="protein sequence ID" value="NEX54570.1"/>
    <property type="molecule type" value="Genomic_DNA"/>
</dbReference>
<sequence length="224" mass="26462">MTKFEEEVKRPANGPLTELNNNMQEVFSQYRKMRQYADYLEYELKQKDEHILKVENENSFMRDERTTFDSNGMAVEPKLQQQALPVVPKYVAEWIEILKTKGLKPLKNPETYGETGFTEEKLQNIVFWISENQEDYMRAWLNGYTVEKPQLFYLKHIDMSKRNSINDLYLKKYIHADLTENGEHRLSHTMSAKGMYPPKDCCAFTKQEIDSMETGSYEQIEVAE</sequence>
<evidence type="ECO:0000313" key="1">
    <source>
        <dbReference type="EMBL" id="NEX54570.1"/>
    </source>
</evidence>
<evidence type="ECO:0000313" key="2">
    <source>
        <dbReference type="Proteomes" id="UP000477402"/>
    </source>
</evidence>
<dbReference type="AlphaFoldDB" id="A0A6M0M527"/>
<name>A0A6M0M527_9LACT</name>
<dbReference type="InterPro" id="IPR012865">
    <property type="entry name" value="DUF1642"/>
</dbReference>